<keyword evidence="1" id="KW-0378">Hydrolase</keyword>
<dbReference type="CDD" id="cd14791">
    <property type="entry name" value="GH36"/>
    <property type="match status" value="1"/>
</dbReference>
<dbReference type="InterPro" id="IPR050985">
    <property type="entry name" value="Alpha-glycosidase_related"/>
</dbReference>
<dbReference type="InterPro" id="IPR038417">
    <property type="entry name" value="Alpga-gal_N_sf"/>
</dbReference>
<evidence type="ECO:0000313" key="6">
    <source>
        <dbReference type="Proteomes" id="UP000075221"/>
    </source>
</evidence>
<reference evidence="4 6" key="2">
    <citation type="submission" date="2016-02" db="EMBL/GenBank/DDBJ databases">
        <title>Complete Genome Sequence of Propionibacterium acidipropionici ATCC 55737.</title>
        <authorList>
            <person name="Luna Flores C.H."/>
            <person name="Nielsen L.K."/>
            <person name="Marcellin E."/>
        </authorList>
    </citation>
    <scope>NUCLEOTIDE SEQUENCE [LARGE SCALE GENOMIC DNA]</scope>
    <source>
        <strain evidence="4 6">ATCC 55737</strain>
    </source>
</reference>
<feature type="region of interest" description="Disordered" evidence="3">
    <location>
        <begin position="1"/>
        <end position="27"/>
    </location>
</feature>
<evidence type="ECO:0000313" key="4">
    <source>
        <dbReference type="EMBL" id="AMS05562.1"/>
    </source>
</evidence>
<proteinExistence type="predicted"/>
<dbReference type="InterPro" id="IPR002252">
    <property type="entry name" value="Glyco_hydro_36"/>
</dbReference>
<dbReference type="GO" id="GO:0016052">
    <property type="term" value="P:carbohydrate catabolic process"/>
    <property type="evidence" value="ECO:0007669"/>
    <property type="project" value="InterPro"/>
</dbReference>
<evidence type="ECO:0000256" key="2">
    <source>
        <dbReference type="ARBA" id="ARBA00023295"/>
    </source>
</evidence>
<accession>A0AAC9ANN6</accession>
<evidence type="ECO:0008006" key="8">
    <source>
        <dbReference type="Google" id="ProtNLM"/>
    </source>
</evidence>
<gene>
    <name evidence="5" type="ORF">A8L58_10435</name>
    <name evidence="4" type="ORF">AXH35_08995</name>
</gene>
<evidence type="ECO:0000256" key="3">
    <source>
        <dbReference type="SAM" id="MobiDB-lite"/>
    </source>
</evidence>
<dbReference type="Gene3D" id="3.20.20.70">
    <property type="entry name" value="Aldolase class I"/>
    <property type="match status" value="1"/>
</dbReference>
<protein>
    <recommendedName>
        <fullName evidence="8">Alpha-galactosidase</fullName>
    </recommendedName>
</protein>
<evidence type="ECO:0000256" key="1">
    <source>
        <dbReference type="ARBA" id="ARBA00022801"/>
    </source>
</evidence>
<dbReference type="EMBL" id="CP014352">
    <property type="protein sequence ID" value="AMS05562.1"/>
    <property type="molecule type" value="Genomic_DNA"/>
</dbReference>
<dbReference type="Proteomes" id="UP000075221">
    <property type="component" value="Chromosome"/>
</dbReference>
<evidence type="ECO:0000313" key="5">
    <source>
        <dbReference type="EMBL" id="AOZ47032.1"/>
    </source>
</evidence>
<dbReference type="InterPro" id="IPR013785">
    <property type="entry name" value="Aldolase_TIM"/>
</dbReference>
<dbReference type="SUPFAM" id="SSF51445">
    <property type="entry name" value="(Trans)glycosidases"/>
    <property type="match status" value="1"/>
</dbReference>
<dbReference type="Proteomes" id="UP000178666">
    <property type="component" value="Chromosome"/>
</dbReference>
<organism evidence="4 6">
    <name type="scientific">Acidipropionibacterium acidipropionici</name>
    <dbReference type="NCBI Taxonomy" id="1748"/>
    <lineage>
        <taxon>Bacteria</taxon>
        <taxon>Bacillati</taxon>
        <taxon>Actinomycetota</taxon>
        <taxon>Actinomycetes</taxon>
        <taxon>Propionibacteriales</taxon>
        <taxon>Propionibacteriaceae</taxon>
        <taxon>Acidipropionibacterium</taxon>
    </lineage>
</organism>
<sequence length="692" mass="75158">MGPEPGPQPAQEAGRQPAQGAGRHSAAAPVRLVEIALSADGHVVPTHAAHADYLTSQRLRHVSHEATDDELTVVQEDPRTGLRVTVLVKATASGRVIHQQTVITNGGSAPQTLAYVSSAAITGVLHDEAGWRDARAHVGYNAWSGEFRWRALSLEDVGLVNTGYPGSTGLNARFAQTGRGSWSSGDALPMGGLSRADGVSWAWQVENNGPWHWEISAQEPDLVVRMSGPTRDEHSWCWELEPGAQYSTAPVAIACSADGFEDALRALTEHRRAIRRPNADDENLPVIFNDYMNALMGDPTTQREHTLIEAAAQAGAEYYVVDCGWYTDEKDWWDLVGDWQESPRRFPGGLREVMDDVRAHGMVPGLWLEPEVIGKRSAAARTLPEDAFFHRDDTRIVEKDRFQLDLRHPAAIAHLDAAIDRIVDVYGVGYLKFDHNINAAPGTGERVGEAMDGHTRALSEWLDSLLERHPDLVIENCSSGGMRVDYAQLSRLSIQSTSDQQSPLLTATIAAAAPSAVAPEQAAVWAYPQPGMSRGLLEFTLVNALMQRIHLSGHLDDVDPEQARIVADAITAYKQIRHLIPVSLPSWPLGLPGWYDDVLALAMDGPAGELVSVWNRGDDAARLQLPLRSRGAAEVRQVFPAGAVQHHWDEAGVLTVTMPAGPSAVVLKVSPAQRLRHQGHIPACGQAWGTGG</sequence>
<dbReference type="Gene3D" id="2.70.98.60">
    <property type="entry name" value="alpha-galactosidase from lactobacil brevis"/>
    <property type="match status" value="1"/>
</dbReference>
<reference evidence="5 7" key="1">
    <citation type="journal article" date="2016" name="Plant Dis.">
        <title>Improved production of propionic acid using genome shuffling.</title>
        <authorList>
            <person name="Luna-Flores C.H."/>
            <person name="Palfreyman R.W."/>
            <person name="Kromer J.O."/>
            <person name="Nielsen L.K."/>
            <person name="Marcellin E."/>
        </authorList>
    </citation>
    <scope>NUCLEOTIDE SEQUENCE [LARGE SCALE GENOMIC DNA]</scope>
    <source>
        <strain evidence="5 7">F3E8</strain>
    </source>
</reference>
<dbReference type="EMBL" id="CP015970">
    <property type="protein sequence ID" value="AOZ47032.1"/>
    <property type="molecule type" value="Genomic_DNA"/>
</dbReference>
<dbReference type="PANTHER" id="PTHR43053:SF3">
    <property type="entry name" value="ALPHA-GALACTOSIDASE C-RELATED"/>
    <property type="match status" value="1"/>
</dbReference>
<name>A0AAC9ANN6_9ACTN</name>
<keyword evidence="2" id="KW-0326">Glycosidase</keyword>
<dbReference type="Pfam" id="PF02065">
    <property type="entry name" value="Melibiase"/>
    <property type="match status" value="1"/>
</dbReference>
<dbReference type="GO" id="GO:0004557">
    <property type="term" value="F:alpha-galactosidase activity"/>
    <property type="evidence" value="ECO:0007669"/>
    <property type="project" value="InterPro"/>
</dbReference>
<dbReference type="PANTHER" id="PTHR43053">
    <property type="entry name" value="GLYCOSIDASE FAMILY 31"/>
    <property type="match status" value="1"/>
</dbReference>
<dbReference type="InterPro" id="IPR017853">
    <property type="entry name" value="GH"/>
</dbReference>
<keyword evidence="7" id="KW-1185">Reference proteome</keyword>
<evidence type="ECO:0000313" key="7">
    <source>
        <dbReference type="Proteomes" id="UP000178666"/>
    </source>
</evidence>
<dbReference type="PRINTS" id="PR00743">
    <property type="entry name" value="GLHYDRLASE36"/>
</dbReference>
<dbReference type="AlphaFoldDB" id="A0AAC9ANN6"/>